<dbReference type="PANTHER" id="PTHR19861">
    <property type="entry name" value="WD40 REPEAT PROTEIN SWD2"/>
    <property type="match status" value="1"/>
</dbReference>
<dbReference type="InterPro" id="IPR037867">
    <property type="entry name" value="Swd2/WDR82"/>
</dbReference>
<dbReference type="Proteomes" id="UP000094285">
    <property type="component" value="Unassembled WGS sequence"/>
</dbReference>
<reference evidence="8" key="1">
    <citation type="submission" date="2016-05" db="EMBL/GenBank/DDBJ databases">
        <title>Comparative genomics of biotechnologically important yeasts.</title>
        <authorList>
            <consortium name="DOE Joint Genome Institute"/>
            <person name="Riley R."/>
            <person name="Haridas S."/>
            <person name="Wolfe K.H."/>
            <person name="Lopes M.R."/>
            <person name="Hittinger C.T."/>
            <person name="Goker M."/>
            <person name="Salamov A."/>
            <person name="Wisecaver J."/>
            <person name="Long T.M."/>
            <person name="Aerts A.L."/>
            <person name="Barry K."/>
            <person name="Choi C."/>
            <person name="Clum A."/>
            <person name="Coughlan A.Y."/>
            <person name="Deshpande S."/>
            <person name="Douglass A.P."/>
            <person name="Hanson S.J."/>
            <person name="Klenk H.-P."/>
            <person name="Labutti K."/>
            <person name="Lapidus A."/>
            <person name="Lindquist E."/>
            <person name="Lipzen A."/>
            <person name="Meier-Kolthoff J.P."/>
            <person name="Ohm R.A."/>
            <person name="Otillar R.P."/>
            <person name="Pangilinan J."/>
            <person name="Peng Y."/>
            <person name="Rokas A."/>
            <person name="Rosa C.A."/>
            <person name="Scheuner C."/>
            <person name="Sibirny A.A."/>
            <person name="Slot J.C."/>
            <person name="Stielow J.B."/>
            <person name="Sun H."/>
            <person name="Kurtzman C.P."/>
            <person name="Blackwell M."/>
            <person name="Grigoriev I.V."/>
            <person name="Jeffries T.W."/>
        </authorList>
    </citation>
    <scope>NUCLEOTIDE SEQUENCE [LARGE SCALE GENOMIC DNA]</scope>
    <source>
        <strain evidence="8">NRRL Y-17324</strain>
    </source>
</reference>
<accession>A0A1E4SDN3</accession>
<dbReference type="InterPro" id="IPR015943">
    <property type="entry name" value="WD40/YVTN_repeat-like_dom_sf"/>
</dbReference>
<dbReference type="PROSITE" id="PS50294">
    <property type="entry name" value="WD_REPEATS_REGION"/>
    <property type="match status" value="1"/>
</dbReference>
<dbReference type="Gene3D" id="2.130.10.10">
    <property type="entry name" value="YVTN repeat-like/Quinoprotein amine dehydrogenase"/>
    <property type="match status" value="1"/>
</dbReference>
<dbReference type="InterPro" id="IPR001680">
    <property type="entry name" value="WD40_rpt"/>
</dbReference>
<keyword evidence="4" id="KW-0677">Repeat</keyword>
<dbReference type="GO" id="GO:0003682">
    <property type="term" value="F:chromatin binding"/>
    <property type="evidence" value="ECO:0007669"/>
    <property type="project" value="TreeGrafter"/>
</dbReference>
<evidence type="ECO:0000313" key="8">
    <source>
        <dbReference type="Proteomes" id="UP000094285"/>
    </source>
</evidence>
<dbReference type="GO" id="GO:0000723">
    <property type="term" value="P:telomere maintenance"/>
    <property type="evidence" value="ECO:0007669"/>
    <property type="project" value="EnsemblFungi"/>
</dbReference>
<dbReference type="AlphaFoldDB" id="A0A1E4SDN3"/>
<dbReference type="SMART" id="SM00320">
    <property type="entry name" value="WD40"/>
    <property type="match status" value="5"/>
</dbReference>
<feature type="repeat" description="WD" evidence="6">
    <location>
        <begin position="25"/>
        <end position="66"/>
    </location>
</feature>
<dbReference type="GO" id="GO:0005847">
    <property type="term" value="C:mRNA cleavage and polyadenylation specificity factor complex"/>
    <property type="evidence" value="ECO:0007669"/>
    <property type="project" value="EnsemblFungi"/>
</dbReference>
<evidence type="ECO:0000256" key="4">
    <source>
        <dbReference type="ARBA" id="ARBA00022737"/>
    </source>
</evidence>
<evidence type="ECO:0000256" key="2">
    <source>
        <dbReference type="ARBA" id="ARBA00005616"/>
    </source>
</evidence>
<dbReference type="STRING" id="984487.A0A1E4SDN3"/>
<name>A0A1E4SDN3_9ASCO</name>
<dbReference type="GeneID" id="30984684"/>
<dbReference type="InterPro" id="IPR036322">
    <property type="entry name" value="WD40_repeat_dom_sf"/>
</dbReference>
<protein>
    <submittedName>
        <fullName evidence="7">Member of Set1p complex, histone methyl transferase</fullName>
    </submittedName>
</protein>
<dbReference type="GO" id="GO:0031126">
    <property type="term" value="P:sno(s)RNA 3'-end processing"/>
    <property type="evidence" value="ECO:0007669"/>
    <property type="project" value="EnsemblFungi"/>
</dbReference>
<keyword evidence="8" id="KW-1185">Reference proteome</keyword>
<dbReference type="GO" id="GO:0042800">
    <property type="term" value="F:histone H3K4 methyltransferase activity"/>
    <property type="evidence" value="ECO:0007669"/>
    <property type="project" value="EnsemblFungi"/>
</dbReference>
<dbReference type="GO" id="GO:0031124">
    <property type="term" value="P:mRNA 3'-end processing"/>
    <property type="evidence" value="ECO:0007669"/>
    <property type="project" value="EnsemblFungi"/>
</dbReference>
<evidence type="ECO:0000256" key="3">
    <source>
        <dbReference type="ARBA" id="ARBA00022574"/>
    </source>
</evidence>
<comment type="subcellular location">
    <subcellularLocation>
        <location evidence="1">Nucleus</location>
    </subcellularLocation>
</comment>
<dbReference type="GO" id="GO:0048188">
    <property type="term" value="C:Set1C/COMPASS complex"/>
    <property type="evidence" value="ECO:0007669"/>
    <property type="project" value="EnsemblFungi"/>
</dbReference>
<keyword evidence="7" id="KW-0808">Transferase</keyword>
<sequence>MSRLHSTVVITDKILATCRPTKRFDYHDKASITSLDFDDSGQYLISAGIDKSVQLYDVHKGTHSKDIKSQKYGAHLARFTHNALQYLHASTPTEKAEVDHAIRFSDLSNNQYLRYFKGHKGQVTSIEVNPLENTFLSTGYDHTVKMWDLKSSAPIGNLDIGMESVLAYDPQGLVFAVGCSSSGQISLYNTAYFDKGPFLRVNVPVTTSWNKLEFSNNGKLILVSTNGPLHFILDAFLGQILTTLDTNSDPIPYGYPSTGSCTFTPCGKFVLAGTSSGKVSLFDLNQIKSTDGDVHVVHDDTNPTRLTPFKVLNANGGIPKIVAFDPKLFTFATADNTVALWQPQDRL</sequence>
<proteinExistence type="inferred from homology"/>
<comment type="similarity">
    <text evidence="2">Belongs to the WD repeat SWD2 family.</text>
</comment>
<evidence type="ECO:0000313" key="7">
    <source>
        <dbReference type="EMBL" id="ODV77502.1"/>
    </source>
</evidence>
<dbReference type="RefSeq" id="XP_020062624.1">
    <property type="nucleotide sequence ID" value="XM_020210548.1"/>
</dbReference>
<dbReference type="OrthoDB" id="27537at2759"/>
<dbReference type="PROSITE" id="PS50082">
    <property type="entry name" value="WD_REPEATS_2"/>
    <property type="match status" value="2"/>
</dbReference>
<dbReference type="EMBL" id="KV453915">
    <property type="protein sequence ID" value="ODV77502.1"/>
    <property type="molecule type" value="Genomic_DNA"/>
</dbReference>
<organism evidence="7 8">
    <name type="scientific">Suhomyces tanzawaensis NRRL Y-17324</name>
    <dbReference type="NCBI Taxonomy" id="984487"/>
    <lineage>
        <taxon>Eukaryota</taxon>
        <taxon>Fungi</taxon>
        <taxon>Dikarya</taxon>
        <taxon>Ascomycota</taxon>
        <taxon>Saccharomycotina</taxon>
        <taxon>Pichiomycetes</taxon>
        <taxon>Debaryomycetaceae</taxon>
        <taxon>Suhomyces</taxon>
    </lineage>
</organism>
<evidence type="ECO:0000256" key="5">
    <source>
        <dbReference type="ARBA" id="ARBA00023242"/>
    </source>
</evidence>
<dbReference type="SUPFAM" id="SSF50978">
    <property type="entry name" value="WD40 repeat-like"/>
    <property type="match status" value="1"/>
</dbReference>
<keyword evidence="3 6" id="KW-0853">WD repeat</keyword>
<gene>
    <name evidence="7" type="ORF">CANTADRAFT_56142</name>
</gene>
<feature type="repeat" description="WD" evidence="6">
    <location>
        <begin position="116"/>
        <end position="157"/>
    </location>
</feature>
<dbReference type="Pfam" id="PF00400">
    <property type="entry name" value="WD40"/>
    <property type="match status" value="2"/>
</dbReference>
<evidence type="ECO:0000256" key="1">
    <source>
        <dbReference type="ARBA" id="ARBA00004123"/>
    </source>
</evidence>
<evidence type="ECO:0000256" key="6">
    <source>
        <dbReference type="PROSITE-ProRule" id="PRU00221"/>
    </source>
</evidence>
<keyword evidence="5" id="KW-0539">Nucleus</keyword>
<dbReference type="PANTHER" id="PTHR19861:SF0">
    <property type="entry name" value="WD REPEAT-CONTAINING PROTEIN 82"/>
    <property type="match status" value="1"/>
</dbReference>